<dbReference type="SUPFAM" id="SSF52540">
    <property type="entry name" value="P-loop containing nucleoside triphosphate hydrolases"/>
    <property type="match status" value="1"/>
</dbReference>
<sequence length="480" mass="55748">MKTKRDFSDQVNSNSFINREEELTFLENLYERTKISAQFLILYGKRRVGKTELIKKYCQDKPFLYFLATRGSSYDLLKTLTEIITAYFKEEFLGKNAFGTFRKLFDYLGKKLKDKGERIVIVFDEFPYLTQSDKAMSSYFQYGWDEQIKNTNAFLVLLGSSISMMYKQTLSKKSPLYARRTAQWLLQQFTFKQSKKFYNVDDFEKIFSFYAITGGIPAYLKEFNAQKSFKQNIIDAILTKGSFLNIEPELLLNDEFNEPNIYMTILKAIGLGSTKYSDLLNNTGLPNNILPAYLSTLLYLRLIKKEVPVTEKIPQKSKKGIYSLADNFLRFYFSFVFPYSSLVESGQIKTLFDKNKEVLIKLVAKTYEETSIEFIKNIIKKGILPNFEQLGRWWDKTDEIDLVGLNSEQNSILFAEAKWNSSPLDVGVLNDLRNKAARVIWGKQNRKEYYALLAKGGFSKGLIDKAKKERVILIHEDQVI</sequence>
<dbReference type="PANTHER" id="PTHR34704">
    <property type="entry name" value="ATPASE"/>
    <property type="match status" value="1"/>
</dbReference>
<comment type="caution">
    <text evidence="3">The sequence shown here is derived from an EMBL/GenBank/DDBJ whole genome shotgun (WGS) entry which is preliminary data.</text>
</comment>
<reference evidence="3 4" key="1">
    <citation type="journal article" date="2016" name="Nat. Commun.">
        <title>Thousands of microbial genomes shed light on interconnected biogeochemical processes in an aquifer system.</title>
        <authorList>
            <person name="Anantharaman K."/>
            <person name="Brown C.T."/>
            <person name="Hug L.A."/>
            <person name="Sharon I."/>
            <person name="Castelle C.J."/>
            <person name="Probst A.J."/>
            <person name="Thomas B.C."/>
            <person name="Singh A."/>
            <person name="Wilkins M.J."/>
            <person name="Karaoz U."/>
            <person name="Brodie E.L."/>
            <person name="Williams K.H."/>
            <person name="Hubbard S.S."/>
            <person name="Banfield J.F."/>
        </authorList>
    </citation>
    <scope>NUCLEOTIDE SEQUENCE [LARGE SCALE GENOMIC DNA]</scope>
</reference>
<gene>
    <name evidence="3" type="ORF">A2153_02830</name>
</gene>
<dbReference type="Gene3D" id="3.40.50.300">
    <property type="entry name" value="P-loop containing nucleotide triphosphate hydrolases"/>
    <property type="match status" value="1"/>
</dbReference>
<organism evidence="3 4">
    <name type="scientific">Candidatus Gottesmanbacteria bacterium RBG_16_38_7b</name>
    <dbReference type="NCBI Taxonomy" id="1798372"/>
    <lineage>
        <taxon>Bacteria</taxon>
        <taxon>Candidatus Gottesmaniibacteriota</taxon>
    </lineage>
</organism>
<evidence type="ECO:0008006" key="5">
    <source>
        <dbReference type="Google" id="ProtNLM"/>
    </source>
</evidence>
<feature type="domain" description="DUF234" evidence="2">
    <location>
        <begin position="332"/>
        <end position="421"/>
    </location>
</feature>
<dbReference type="AlphaFoldDB" id="A0A1F5YFQ1"/>
<evidence type="ECO:0000259" key="2">
    <source>
        <dbReference type="Pfam" id="PF03008"/>
    </source>
</evidence>
<dbReference type="EMBL" id="MFJB01000075">
    <property type="protein sequence ID" value="OGF98973.1"/>
    <property type="molecule type" value="Genomic_DNA"/>
</dbReference>
<evidence type="ECO:0000313" key="3">
    <source>
        <dbReference type="EMBL" id="OGF98973.1"/>
    </source>
</evidence>
<dbReference type="InterPro" id="IPR004256">
    <property type="entry name" value="DUF234"/>
</dbReference>
<feature type="domain" description="ATPase" evidence="1">
    <location>
        <begin position="16"/>
        <end position="223"/>
    </location>
</feature>
<dbReference type="InterPro" id="IPR011579">
    <property type="entry name" value="ATPase_dom"/>
</dbReference>
<dbReference type="PANTHER" id="PTHR34704:SF1">
    <property type="entry name" value="ATPASE"/>
    <property type="match status" value="1"/>
</dbReference>
<evidence type="ECO:0000313" key="4">
    <source>
        <dbReference type="Proteomes" id="UP000177396"/>
    </source>
</evidence>
<dbReference type="InterPro" id="IPR027417">
    <property type="entry name" value="P-loop_NTPase"/>
</dbReference>
<proteinExistence type="predicted"/>
<name>A0A1F5YFQ1_9BACT</name>
<accession>A0A1F5YFQ1</accession>
<dbReference type="Proteomes" id="UP000177396">
    <property type="component" value="Unassembled WGS sequence"/>
</dbReference>
<evidence type="ECO:0000259" key="1">
    <source>
        <dbReference type="Pfam" id="PF01637"/>
    </source>
</evidence>
<dbReference type="Pfam" id="PF01637">
    <property type="entry name" value="ATPase_2"/>
    <property type="match status" value="1"/>
</dbReference>
<protein>
    <recommendedName>
        <fullName evidence="5">ATPase</fullName>
    </recommendedName>
</protein>
<dbReference type="Pfam" id="PF03008">
    <property type="entry name" value="DUF234"/>
    <property type="match status" value="1"/>
</dbReference>
<dbReference type="GO" id="GO:0005524">
    <property type="term" value="F:ATP binding"/>
    <property type="evidence" value="ECO:0007669"/>
    <property type="project" value="InterPro"/>
</dbReference>